<feature type="transmembrane region" description="Helical" evidence="7">
    <location>
        <begin position="179"/>
        <end position="196"/>
    </location>
</feature>
<proteinExistence type="predicted"/>
<dbReference type="PANTHER" id="PTHR23513">
    <property type="entry name" value="INTEGRAL MEMBRANE EFFLUX PROTEIN-RELATED"/>
    <property type="match status" value="1"/>
</dbReference>
<feature type="transmembrane region" description="Helical" evidence="7">
    <location>
        <begin position="289"/>
        <end position="309"/>
    </location>
</feature>
<keyword evidence="5 7" id="KW-1133">Transmembrane helix</keyword>
<evidence type="ECO:0000256" key="5">
    <source>
        <dbReference type="ARBA" id="ARBA00022989"/>
    </source>
</evidence>
<evidence type="ECO:0000256" key="6">
    <source>
        <dbReference type="ARBA" id="ARBA00023136"/>
    </source>
</evidence>
<feature type="transmembrane region" description="Helical" evidence="7">
    <location>
        <begin position="315"/>
        <end position="337"/>
    </location>
</feature>
<protein>
    <submittedName>
        <fullName evidence="9">Major facilitator superfamily MFS_1</fullName>
    </submittedName>
</protein>
<sequence length="432" mass="47009">MKKLFHGTFRSLNSFNYRLWISGMFVSNIGTWMQRIAQDWLVLVHLTHHNATAVGIITALQFAPVFLLLPFSGYAADHFDRRKFLIFTQAAMGLTALGLGILTLSGLVRLWHVYLFGLILGAITAIDAPARQTFVSELVKEEDIPNAVALNSTSFNSARLIGPAISGFLIAAFGSGGVFLLNAASFGAVILALSFLRLDELYQRDKPTDQKHGLSDGFRYVRHRPDIKTILAMLFLICTFGLNFPIFISTMAVTVFHGEARLYGLLMSSMAIGSVTGTLFVAGQANPHIRLLFLSTILFGISCLLGALMPDALTFGLVLVLIGLSAQIFTTASNSLVQLSTDSKVRGRVVAILLAVSVGGTPVGSLLIGRVADIWGARYALGIGAISGFTAALIGLCYLVKYHRLHLYFKKGDIAFKMKAVGDKIKHPFHRR</sequence>
<feature type="transmembrane region" description="Helical" evidence="7">
    <location>
        <begin position="53"/>
        <end position="72"/>
    </location>
</feature>
<dbReference type="GO" id="GO:0005886">
    <property type="term" value="C:plasma membrane"/>
    <property type="evidence" value="ECO:0007669"/>
    <property type="project" value="UniProtKB-SubCell"/>
</dbReference>
<evidence type="ECO:0000256" key="7">
    <source>
        <dbReference type="SAM" id="Phobius"/>
    </source>
</evidence>
<dbReference type="HOGENOM" id="CLU_034180_11_2_5"/>
<accession>A0A0H3FZ93</accession>
<evidence type="ECO:0000313" key="10">
    <source>
        <dbReference type="Proteomes" id="UP000001494"/>
    </source>
</evidence>
<feature type="transmembrane region" description="Helical" evidence="7">
    <location>
        <begin position="84"/>
        <end position="104"/>
    </location>
</feature>
<evidence type="ECO:0000256" key="2">
    <source>
        <dbReference type="ARBA" id="ARBA00022448"/>
    </source>
</evidence>
<dbReference type="EMBL" id="CP002850">
    <property type="protein sequence ID" value="AEH61871.1"/>
    <property type="molecule type" value="Genomic_DNA"/>
</dbReference>
<evidence type="ECO:0000256" key="3">
    <source>
        <dbReference type="ARBA" id="ARBA00022475"/>
    </source>
</evidence>
<feature type="transmembrane region" description="Helical" evidence="7">
    <location>
        <begin position="110"/>
        <end position="128"/>
    </location>
</feature>
<gene>
    <name evidence="9" type="ordered locus">Zmob_0014</name>
</gene>
<comment type="subcellular location">
    <subcellularLocation>
        <location evidence="1">Cell membrane</location>
        <topology evidence="1">Multi-pass membrane protein</topology>
    </subcellularLocation>
</comment>
<dbReference type="SUPFAM" id="SSF103473">
    <property type="entry name" value="MFS general substrate transporter"/>
    <property type="match status" value="1"/>
</dbReference>
<dbReference type="CDD" id="cd06173">
    <property type="entry name" value="MFS_MefA_like"/>
    <property type="match status" value="1"/>
</dbReference>
<feature type="domain" description="Major facilitator superfamily (MFS) profile" evidence="8">
    <location>
        <begin position="1"/>
        <end position="403"/>
    </location>
</feature>
<organism evidence="9 10">
    <name type="scientific">Zymomonas mobilis subsp. mobilis (strain ATCC 10988 / DSM 424 / LMG 404 / NCIMB 8938 / NRRL B-806 / ZM1)</name>
    <dbReference type="NCBI Taxonomy" id="555217"/>
    <lineage>
        <taxon>Bacteria</taxon>
        <taxon>Pseudomonadati</taxon>
        <taxon>Pseudomonadota</taxon>
        <taxon>Alphaproteobacteria</taxon>
        <taxon>Sphingomonadales</taxon>
        <taxon>Zymomonadaceae</taxon>
        <taxon>Zymomonas</taxon>
    </lineage>
</organism>
<dbReference type="Proteomes" id="UP000001494">
    <property type="component" value="Chromosome"/>
</dbReference>
<dbReference type="RefSeq" id="WP_011241137.1">
    <property type="nucleotide sequence ID" value="NC_017262.1"/>
</dbReference>
<evidence type="ECO:0000259" key="8">
    <source>
        <dbReference type="PROSITE" id="PS50850"/>
    </source>
</evidence>
<dbReference type="InterPro" id="IPR010290">
    <property type="entry name" value="TM_effector"/>
</dbReference>
<dbReference type="OrthoDB" id="9809918at2"/>
<dbReference type="InterPro" id="IPR036259">
    <property type="entry name" value="MFS_trans_sf"/>
</dbReference>
<feature type="transmembrane region" description="Helical" evidence="7">
    <location>
        <begin position="229"/>
        <end position="256"/>
    </location>
</feature>
<keyword evidence="4 7" id="KW-0812">Transmembrane</keyword>
<feature type="transmembrane region" description="Helical" evidence="7">
    <location>
        <begin position="349"/>
        <end position="368"/>
    </location>
</feature>
<evidence type="ECO:0000313" key="9">
    <source>
        <dbReference type="EMBL" id="AEH61871.1"/>
    </source>
</evidence>
<evidence type="ECO:0000256" key="1">
    <source>
        <dbReference type="ARBA" id="ARBA00004651"/>
    </source>
</evidence>
<keyword evidence="6 7" id="KW-0472">Membrane</keyword>
<dbReference type="KEGG" id="zmm:Zmob_0014"/>
<evidence type="ECO:0000256" key="4">
    <source>
        <dbReference type="ARBA" id="ARBA00022692"/>
    </source>
</evidence>
<dbReference type="Pfam" id="PF05977">
    <property type="entry name" value="MFS_3"/>
    <property type="match status" value="1"/>
</dbReference>
<dbReference type="AlphaFoldDB" id="A0A0H3FZ93"/>
<dbReference type="eggNOG" id="COG2814">
    <property type="taxonomic scope" value="Bacteria"/>
</dbReference>
<feature type="transmembrane region" description="Helical" evidence="7">
    <location>
        <begin position="262"/>
        <end position="282"/>
    </location>
</feature>
<dbReference type="PROSITE" id="PS50850">
    <property type="entry name" value="MFS"/>
    <property type="match status" value="1"/>
</dbReference>
<feature type="transmembrane region" description="Helical" evidence="7">
    <location>
        <begin position="380"/>
        <end position="400"/>
    </location>
</feature>
<keyword evidence="2" id="KW-0813">Transport</keyword>
<dbReference type="InterPro" id="IPR020846">
    <property type="entry name" value="MFS_dom"/>
</dbReference>
<keyword evidence="3" id="KW-1003">Cell membrane</keyword>
<dbReference type="GO" id="GO:0022857">
    <property type="term" value="F:transmembrane transporter activity"/>
    <property type="evidence" value="ECO:0007669"/>
    <property type="project" value="InterPro"/>
</dbReference>
<dbReference type="PANTHER" id="PTHR23513:SF11">
    <property type="entry name" value="STAPHYLOFERRIN A TRANSPORTER"/>
    <property type="match status" value="1"/>
</dbReference>
<dbReference type="Gene3D" id="1.20.1250.20">
    <property type="entry name" value="MFS general substrate transporter like domains"/>
    <property type="match status" value="1"/>
</dbReference>
<reference evidence="9 10" key="1">
    <citation type="journal article" date="2011" name="J. Bacteriol.">
        <title>Genome sequence of the ethanol-producing Zymomonas mobilis subsp. mobilis lectotype strain ATCC 10988.</title>
        <authorList>
            <person name="Pappas K.M."/>
            <person name="Kouvelis V.N."/>
            <person name="Saunders E."/>
            <person name="Brettin T.S."/>
            <person name="Bruce D."/>
            <person name="Detter C."/>
            <person name="Balakireva M."/>
            <person name="Han C.S."/>
            <person name="Savvakis G."/>
            <person name="Kyrpides N.C."/>
            <person name="Typas M.A."/>
        </authorList>
    </citation>
    <scope>NUCLEOTIDE SEQUENCE [LARGE SCALE GENOMIC DNA]</scope>
    <source>
        <strain evidence="10">ATCC 10988 / DSM 424 / CCUG 17860 / LMG 404 / NCIMB 8938 / NRRL B-806 / ZM1</strain>
    </source>
</reference>
<name>A0A0H3FZ93_ZYMMA</name>